<sequence>MADLWERAIQQLDPADRDKIPTHDRQATALETVLSTAHSKQVECERKHWKYRKRDGSEIELRQVFGRVVQRLAKFKAIGDAVAAIDPLHLAIPWAAISLALQLAVSDSESYQTVFEGVETFSNLVPRYALFERLYLRSPFPLQENLEQALVKLYATALKYLIKAQEYYATRTVSKFLCN</sequence>
<feature type="domain" description="DUF7708" evidence="1">
    <location>
        <begin position="65"/>
        <end position="176"/>
    </location>
</feature>
<name>A0ABR4JG00_9EURO</name>
<gene>
    <name evidence="2" type="ORF">BJY01DRAFT_219546</name>
</gene>
<accession>A0ABR4JG00</accession>
<protein>
    <recommendedName>
        <fullName evidence="1">DUF7708 domain-containing protein</fullName>
    </recommendedName>
</protein>
<dbReference type="Proteomes" id="UP001610446">
    <property type="component" value="Unassembled WGS sequence"/>
</dbReference>
<evidence type="ECO:0000313" key="2">
    <source>
        <dbReference type="EMBL" id="KAL2838971.1"/>
    </source>
</evidence>
<reference evidence="2 3" key="1">
    <citation type="submission" date="2024-07" db="EMBL/GenBank/DDBJ databases">
        <title>Section-level genome sequencing and comparative genomics of Aspergillus sections Usti and Cavernicolus.</title>
        <authorList>
            <consortium name="Lawrence Berkeley National Laboratory"/>
            <person name="Nybo J.L."/>
            <person name="Vesth T.C."/>
            <person name="Theobald S."/>
            <person name="Frisvad J.C."/>
            <person name="Larsen T.O."/>
            <person name="Kjaerboelling I."/>
            <person name="Rothschild-Mancinelli K."/>
            <person name="Lyhne E.K."/>
            <person name="Kogle M.E."/>
            <person name="Barry K."/>
            <person name="Clum A."/>
            <person name="Na H."/>
            <person name="Ledsgaard L."/>
            <person name="Lin J."/>
            <person name="Lipzen A."/>
            <person name="Kuo A."/>
            <person name="Riley R."/>
            <person name="Mondo S."/>
            <person name="Labutti K."/>
            <person name="Haridas S."/>
            <person name="Pangalinan J."/>
            <person name="Salamov A.A."/>
            <person name="Simmons B.A."/>
            <person name="Magnuson J.K."/>
            <person name="Chen J."/>
            <person name="Drula E."/>
            <person name="Henrissat B."/>
            <person name="Wiebenga A."/>
            <person name="Lubbers R.J."/>
            <person name="Gomes A.C."/>
            <person name="Makela M.R."/>
            <person name="Stajich J."/>
            <person name="Grigoriev I.V."/>
            <person name="Mortensen U.H."/>
            <person name="De Vries R.P."/>
            <person name="Baker S.E."/>
            <person name="Andersen M.R."/>
        </authorList>
    </citation>
    <scope>NUCLEOTIDE SEQUENCE [LARGE SCALE GENOMIC DNA]</scope>
    <source>
        <strain evidence="2 3">CBS 123904</strain>
    </source>
</reference>
<comment type="caution">
    <text evidence="2">The sequence shown here is derived from an EMBL/GenBank/DDBJ whole genome shotgun (WGS) entry which is preliminary data.</text>
</comment>
<dbReference type="EMBL" id="JBFXLU010000139">
    <property type="protein sequence ID" value="KAL2838971.1"/>
    <property type="molecule type" value="Genomic_DNA"/>
</dbReference>
<dbReference type="InterPro" id="IPR056125">
    <property type="entry name" value="DUF7708"/>
</dbReference>
<organism evidence="2 3">
    <name type="scientific">Aspergillus pseudoustus</name>
    <dbReference type="NCBI Taxonomy" id="1810923"/>
    <lineage>
        <taxon>Eukaryota</taxon>
        <taxon>Fungi</taxon>
        <taxon>Dikarya</taxon>
        <taxon>Ascomycota</taxon>
        <taxon>Pezizomycotina</taxon>
        <taxon>Eurotiomycetes</taxon>
        <taxon>Eurotiomycetidae</taxon>
        <taxon>Eurotiales</taxon>
        <taxon>Aspergillaceae</taxon>
        <taxon>Aspergillus</taxon>
        <taxon>Aspergillus subgen. Nidulantes</taxon>
    </lineage>
</organism>
<dbReference type="Pfam" id="PF24809">
    <property type="entry name" value="DUF7708"/>
    <property type="match status" value="1"/>
</dbReference>
<evidence type="ECO:0000313" key="3">
    <source>
        <dbReference type="Proteomes" id="UP001610446"/>
    </source>
</evidence>
<proteinExistence type="predicted"/>
<evidence type="ECO:0000259" key="1">
    <source>
        <dbReference type="Pfam" id="PF24809"/>
    </source>
</evidence>
<keyword evidence="3" id="KW-1185">Reference proteome</keyword>